<keyword evidence="2" id="KW-1185">Reference proteome</keyword>
<dbReference type="Proteomes" id="UP001186944">
    <property type="component" value="Unassembled WGS sequence"/>
</dbReference>
<organism evidence="1 2">
    <name type="scientific">Pinctada imbricata</name>
    <name type="common">Atlantic pearl-oyster</name>
    <name type="synonym">Pinctada martensii</name>
    <dbReference type="NCBI Taxonomy" id="66713"/>
    <lineage>
        <taxon>Eukaryota</taxon>
        <taxon>Metazoa</taxon>
        <taxon>Spiralia</taxon>
        <taxon>Lophotrochozoa</taxon>
        <taxon>Mollusca</taxon>
        <taxon>Bivalvia</taxon>
        <taxon>Autobranchia</taxon>
        <taxon>Pteriomorphia</taxon>
        <taxon>Pterioida</taxon>
        <taxon>Pterioidea</taxon>
        <taxon>Pteriidae</taxon>
        <taxon>Pinctada</taxon>
    </lineage>
</organism>
<evidence type="ECO:0000313" key="1">
    <source>
        <dbReference type="EMBL" id="KAK3107851.1"/>
    </source>
</evidence>
<name>A0AA89C3T9_PINIB</name>
<accession>A0AA89C3T9</accession>
<proteinExistence type="predicted"/>
<protein>
    <submittedName>
        <fullName evidence="1">Uncharacterized protein</fullName>
    </submittedName>
</protein>
<comment type="caution">
    <text evidence="1">The sequence shown here is derived from an EMBL/GenBank/DDBJ whole genome shotgun (WGS) entry which is preliminary data.</text>
</comment>
<evidence type="ECO:0000313" key="2">
    <source>
        <dbReference type="Proteomes" id="UP001186944"/>
    </source>
</evidence>
<dbReference type="AlphaFoldDB" id="A0AA89C3T9"/>
<reference evidence="1" key="1">
    <citation type="submission" date="2019-08" db="EMBL/GenBank/DDBJ databases">
        <title>The improved chromosome-level genome for the pearl oyster Pinctada fucata martensii using PacBio sequencing and Hi-C.</title>
        <authorList>
            <person name="Zheng Z."/>
        </authorList>
    </citation>
    <scope>NUCLEOTIDE SEQUENCE</scope>
    <source>
        <strain evidence="1">ZZ-2019</strain>
        <tissue evidence="1">Adductor muscle</tissue>
    </source>
</reference>
<dbReference type="EMBL" id="VSWD01000002">
    <property type="protein sequence ID" value="KAK3107851.1"/>
    <property type="molecule type" value="Genomic_DNA"/>
</dbReference>
<gene>
    <name evidence="1" type="ORF">FSP39_023422</name>
</gene>
<sequence length="219" mass="25228">MATQGEGDLPVTRTSERVRTLTEKGNEQYKEHLERHNGVIDTLWKEIETLLFDFDEKSAKLRPKELTGYEKSVLGLHGKFIEASTALSEFLDRTNTEESILEKKTHLDRYSKRRGIVERFIRNLQDRLLDTADSVSQKLESDTKSTKSTRSSLSDVLLRKQIKVEGQRTRLRYLEQEINLVKQKAHLDADLRLLEQQRETAVAEAEVDAIKGMKNLVMG</sequence>